<dbReference type="PANTHER" id="PTHR38365">
    <property type="entry name" value="C2 DOMAIN-CONTAINING PROTEIN-RELATED"/>
    <property type="match status" value="1"/>
</dbReference>
<dbReference type="PANTHER" id="PTHR38365:SF1">
    <property type="entry name" value="C2 DOMAIN-CONTAINING PROTEIN"/>
    <property type="match status" value="1"/>
</dbReference>
<evidence type="ECO:0000313" key="2">
    <source>
        <dbReference type="EMBL" id="KAJ4953468.1"/>
    </source>
</evidence>
<protein>
    <submittedName>
        <fullName evidence="2">Uncharacterized protein</fullName>
    </submittedName>
</protein>
<evidence type="ECO:0000256" key="1">
    <source>
        <dbReference type="SAM" id="MobiDB-lite"/>
    </source>
</evidence>
<dbReference type="Proteomes" id="UP001141806">
    <property type="component" value="Unassembled WGS sequence"/>
</dbReference>
<feature type="compositionally biased region" description="Basic residues" evidence="1">
    <location>
        <begin position="189"/>
        <end position="208"/>
    </location>
</feature>
<dbReference type="EMBL" id="JAMYWD010000012">
    <property type="protein sequence ID" value="KAJ4953468.1"/>
    <property type="molecule type" value="Genomic_DNA"/>
</dbReference>
<keyword evidence="3" id="KW-1185">Reference proteome</keyword>
<dbReference type="AlphaFoldDB" id="A0A9Q0GVP6"/>
<gene>
    <name evidence="2" type="ORF">NE237_030300</name>
</gene>
<dbReference type="OrthoDB" id="1039460at2759"/>
<evidence type="ECO:0000313" key="3">
    <source>
        <dbReference type="Proteomes" id="UP001141806"/>
    </source>
</evidence>
<comment type="caution">
    <text evidence="2">The sequence shown here is derived from an EMBL/GenBank/DDBJ whole genome shotgun (WGS) entry which is preliminary data.</text>
</comment>
<sequence length="215" mass="24514">MVDHGKKVQVDDLKEEFEEYNGPEIFWKLEIPKVKIMSSSLPVLPIYYFVDGWVTSRISAARVLQTPLRFLGMPDSSCEDSYFFQIPIDQHLYTTSLNLEVIRFGSIGETGTSTGQILVGKAQIKLPKVFKEPIIGGVFNLLKNVGTECSLQGQIEVNLQVVKFIRKISSLPPSVGWTMVSIDVQQHNNNRRSKRRRDPRNLQLHHRSNQSLVNF</sequence>
<accession>A0A9Q0GVP6</accession>
<proteinExistence type="predicted"/>
<reference evidence="2" key="1">
    <citation type="journal article" date="2023" name="Plant J.">
        <title>The genome of the king protea, Protea cynaroides.</title>
        <authorList>
            <person name="Chang J."/>
            <person name="Duong T.A."/>
            <person name="Schoeman C."/>
            <person name="Ma X."/>
            <person name="Roodt D."/>
            <person name="Barker N."/>
            <person name="Li Z."/>
            <person name="Van de Peer Y."/>
            <person name="Mizrachi E."/>
        </authorList>
    </citation>
    <scope>NUCLEOTIDE SEQUENCE</scope>
    <source>
        <tissue evidence="2">Young leaves</tissue>
    </source>
</reference>
<organism evidence="2 3">
    <name type="scientific">Protea cynaroides</name>
    <dbReference type="NCBI Taxonomy" id="273540"/>
    <lineage>
        <taxon>Eukaryota</taxon>
        <taxon>Viridiplantae</taxon>
        <taxon>Streptophyta</taxon>
        <taxon>Embryophyta</taxon>
        <taxon>Tracheophyta</taxon>
        <taxon>Spermatophyta</taxon>
        <taxon>Magnoliopsida</taxon>
        <taxon>Proteales</taxon>
        <taxon>Proteaceae</taxon>
        <taxon>Protea</taxon>
    </lineage>
</organism>
<name>A0A9Q0GVP6_9MAGN</name>
<feature type="region of interest" description="Disordered" evidence="1">
    <location>
        <begin position="186"/>
        <end position="215"/>
    </location>
</feature>